<dbReference type="Proteomes" id="UP000790377">
    <property type="component" value="Unassembled WGS sequence"/>
</dbReference>
<comment type="caution">
    <text evidence="1">The sequence shown here is derived from an EMBL/GenBank/DDBJ whole genome shotgun (WGS) entry which is preliminary data.</text>
</comment>
<gene>
    <name evidence="1" type="ORF">BJ138DRAFT_1081529</name>
</gene>
<protein>
    <submittedName>
        <fullName evidence="1">Uncharacterized protein</fullName>
    </submittedName>
</protein>
<reference evidence="1" key="1">
    <citation type="journal article" date="2021" name="New Phytol.">
        <title>Evolutionary innovations through gain and loss of genes in the ectomycorrhizal Boletales.</title>
        <authorList>
            <person name="Wu G."/>
            <person name="Miyauchi S."/>
            <person name="Morin E."/>
            <person name="Kuo A."/>
            <person name="Drula E."/>
            <person name="Varga T."/>
            <person name="Kohler A."/>
            <person name="Feng B."/>
            <person name="Cao Y."/>
            <person name="Lipzen A."/>
            <person name="Daum C."/>
            <person name="Hundley H."/>
            <person name="Pangilinan J."/>
            <person name="Johnson J."/>
            <person name="Barry K."/>
            <person name="LaButti K."/>
            <person name="Ng V."/>
            <person name="Ahrendt S."/>
            <person name="Min B."/>
            <person name="Choi I.G."/>
            <person name="Park H."/>
            <person name="Plett J.M."/>
            <person name="Magnuson J."/>
            <person name="Spatafora J.W."/>
            <person name="Nagy L.G."/>
            <person name="Henrissat B."/>
            <person name="Grigoriev I.V."/>
            <person name="Yang Z.L."/>
            <person name="Xu J."/>
            <person name="Martin F.M."/>
        </authorList>
    </citation>
    <scope>NUCLEOTIDE SEQUENCE</scope>
    <source>
        <strain evidence="1">ATCC 28755</strain>
    </source>
</reference>
<evidence type="ECO:0000313" key="2">
    <source>
        <dbReference type="Proteomes" id="UP000790377"/>
    </source>
</evidence>
<sequence>MAEFPLGKHIVHPRILSDEVGLAEQPENQYQASGSHGEYRTSAYRSDELESSLPSLPVPRRASVPINRSRPSTTSSTMSSMASTVASGLSSNFTVHSQSPHPQSNSNNPNESLYSNLATFTFGESRNSSHPVPSSYDADAEGSESVSPLSPSAYRSSADQTPRPSFSNPPSFSLQNISSHPSQGQGHPAPINSTSPSRYRSSTNESRRSRSRAAAQTDEEDSEDPTPGAERENSTYHSHRGRVLPDTASQHTFGHGVRRLGVASSSASAASSRSSSQASFRSGLEFSSEDEVEIGDFDGEIDIGDPGLSLTTLEGRRGSLPISIPGSGSAGDAGSNRSILTLRRPSRSVDDDLSSHFSSNSGEDPTIILPRSEPHTRSDWRAVAQQAQHSIDVYEGWNLSYIMNRNSDGSIVSCGSSLAPSVAQVQLRTQQAGASSSRLSNVAPWIAKRNSTTSFGSGEDIFMSHVKHFDVGYKGVEDQWMFKRENADGLGMISASNSSVRGGRAIVHASSIPNTERVKKTMFPGNQEIWRNNHVGRFKVDRLAFKPASTDPTKAPQQRMNIRHIKDPFVTHNQKGGPSSVIHKHSRAVAFSIFRSHTLFAAQTSGRPSGPSSARGMHIHTSGGIMLAPKKVQEQYTSTKTTSKLSTHGLLDDASRKNFDKNSRRGTQSLSFRESERREKEKKRAQEKEAKAKAKARAAKEKKKAKKSERMSNPAESTESSTATSSAGSVNMKNNHVVSAPARQTGSTINLSPALSPSTTVVLRDSVISRPVSPTDSLPPPLDLESVEGVNSSTSALIHNSGHRDSIDSDEPPTTTRASHAEAFGALDPNDIEHYRSRAPGRLNAGGSGGIVNRAGRIFGRFLGNPRITDRSPAPAQQSTFEPPWMTTASRDDQETKERAINNLNESFKDVGLLHSAPNKSGSRTGSKRNAGTDIFHQIPEDCLYMLLPLWAGETESTNTSIRDSDTGSLAAIPEKQYLLVWYVPFGDSKGKQPETSKKKSKPSQSTSDGTGEFLDNKNIFLPAFRVTAKLVDYDDLRGTGVRVPSEGLAVTVPVWEAISYHQSSALRTDQQAAGTVICHCYNRDKGFNFVPEGLYSLGLCSRTPLSDELTFQSSSASINEEQAGDIDWHLTPIGRAVVEMVWLGCLAVTSFGPA</sequence>
<keyword evidence="2" id="KW-1185">Reference proteome</keyword>
<evidence type="ECO:0000313" key="1">
    <source>
        <dbReference type="EMBL" id="KAH7913471.1"/>
    </source>
</evidence>
<accession>A0ACB8AKM1</accession>
<dbReference type="EMBL" id="MU267630">
    <property type="protein sequence ID" value="KAH7913471.1"/>
    <property type="molecule type" value="Genomic_DNA"/>
</dbReference>
<name>A0ACB8AKM1_9AGAM</name>
<proteinExistence type="predicted"/>
<organism evidence="1 2">
    <name type="scientific">Hygrophoropsis aurantiaca</name>
    <dbReference type="NCBI Taxonomy" id="72124"/>
    <lineage>
        <taxon>Eukaryota</taxon>
        <taxon>Fungi</taxon>
        <taxon>Dikarya</taxon>
        <taxon>Basidiomycota</taxon>
        <taxon>Agaricomycotina</taxon>
        <taxon>Agaricomycetes</taxon>
        <taxon>Agaricomycetidae</taxon>
        <taxon>Boletales</taxon>
        <taxon>Coniophorineae</taxon>
        <taxon>Hygrophoropsidaceae</taxon>
        <taxon>Hygrophoropsis</taxon>
    </lineage>
</organism>